<evidence type="ECO:0000259" key="3">
    <source>
        <dbReference type="PROSITE" id="PS50835"/>
    </source>
</evidence>
<dbReference type="InterPro" id="IPR007110">
    <property type="entry name" value="Ig-like_dom"/>
</dbReference>
<dbReference type="PROSITE" id="PS50835">
    <property type="entry name" value="IG_LIKE"/>
    <property type="match status" value="1"/>
</dbReference>
<gene>
    <name evidence="4" type="ORF">DPMN_004819</name>
</gene>
<reference evidence="4" key="1">
    <citation type="journal article" date="2019" name="bioRxiv">
        <title>The Genome of the Zebra Mussel, Dreissena polymorpha: A Resource for Invasive Species Research.</title>
        <authorList>
            <person name="McCartney M.A."/>
            <person name="Auch B."/>
            <person name="Kono T."/>
            <person name="Mallez S."/>
            <person name="Zhang Y."/>
            <person name="Obille A."/>
            <person name="Becker A."/>
            <person name="Abrahante J.E."/>
            <person name="Garbe J."/>
            <person name="Badalamenti J.P."/>
            <person name="Herman A."/>
            <person name="Mangelson H."/>
            <person name="Liachko I."/>
            <person name="Sullivan S."/>
            <person name="Sone E.D."/>
            <person name="Koren S."/>
            <person name="Silverstein K.A.T."/>
            <person name="Beckman K.B."/>
            <person name="Gohl D.M."/>
        </authorList>
    </citation>
    <scope>NUCLEOTIDE SEQUENCE</scope>
    <source>
        <strain evidence="4">Duluth1</strain>
        <tissue evidence="4">Whole animal</tissue>
    </source>
</reference>
<keyword evidence="1" id="KW-0812">Transmembrane</keyword>
<dbReference type="Proteomes" id="UP000828390">
    <property type="component" value="Unassembled WGS sequence"/>
</dbReference>
<dbReference type="InterPro" id="IPR003599">
    <property type="entry name" value="Ig_sub"/>
</dbReference>
<sequence length="319" mass="36802">MAMRTNVVCLLLFMVSMHCENNMVASHNMIVTKREVKLINGLEITIKSELLKMHFSLERKPLQSVTMECRSPAMTMVQEQYPYAEYRWKHNSEMFRIQPMRMIYLREKLTINNLVPTDSGTYTCVMEPISGQHVVVAIYALTVGSLTQEVVENDDIVLDGYTKDFGKLYPKSIRYWNNPKGQRVYEKKALESRETVPKAGKATAGKWTCIVEDKDVPRKWTTVRVHVVIKPVPSMFVRARIYVKTHRNESIAIAACAIFVFVMVANCVLQLLERKQKRFQEEMENMKSVLGLKDKDEEDSDENIDDVTPLIANDKKNIV</sequence>
<dbReference type="Gene3D" id="2.60.40.10">
    <property type="entry name" value="Immunoglobulins"/>
    <property type="match status" value="1"/>
</dbReference>
<feature type="transmembrane region" description="Helical" evidence="1">
    <location>
        <begin position="251"/>
        <end position="272"/>
    </location>
</feature>
<evidence type="ECO:0000313" key="4">
    <source>
        <dbReference type="EMBL" id="KAH3880897.1"/>
    </source>
</evidence>
<protein>
    <recommendedName>
        <fullName evidence="3">Ig-like domain-containing protein</fullName>
    </recommendedName>
</protein>
<dbReference type="SUPFAM" id="SSF48726">
    <property type="entry name" value="Immunoglobulin"/>
    <property type="match status" value="1"/>
</dbReference>
<feature type="signal peptide" evidence="2">
    <location>
        <begin position="1"/>
        <end position="19"/>
    </location>
</feature>
<feature type="domain" description="Ig-like" evidence="3">
    <location>
        <begin position="63"/>
        <end position="142"/>
    </location>
</feature>
<feature type="chain" id="PRO_5039638434" description="Ig-like domain-containing protein" evidence="2">
    <location>
        <begin position="20"/>
        <end position="319"/>
    </location>
</feature>
<dbReference type="OrthoDB" id="6196063at2759"/>
<organism evidence="4 5">
    <name type="scientific">Dreissena polymorpha</name>
    <name type="common">Zebra mussel</name>
    <name type="synonym">Mytilus polymorpha</name>
    <dbReference type="NCBI Taxonomy" id="45954"/>
    <lineage>
        <taxon>Eukaryota</taxon>
        <taxon>Metazoa</taxon>
        <taxon>Spiralia</taxon>
        <taxon>Lophotrochozoa</taxon>
        <taxon>Mollusca</taxon>
        <taxon>Bivalvia</taxon>
        <taxon>Autobranchia</taxon>
        <taxon>Heteroconchia</taxon>
        <taxon>Euheterodonta</taxon>
        <taxon>Imparidentia</taxon>
        <taxon>Neoheterodontei</taxon>
        <taxon>Myida</taxon>
        <taxon>Dreissenoidea</taxon>
        <taxon>Dreissenidae</taxon>
        <taxon>Dreissena</taxon>
    </lineage>
</organism>
<reference evidence="4" key="2">
    <citation type="submission" date="2020-11" db="EMBL/GenBank/DDBJ databases">
        <authorList>
            <person name="McCartney M.A."/>
            <person name="Auch B."/>
            <person name="Kono T."/>
            <person name="Mallez S."/>
            <person name="Becker A."/>
            <person name="Gohl D.M."/>
            <person name="Silverstein K.A.T."/>
            <person name="Koren S."/>
            <person name="Bechman K.B."/>
            <person name="Herman A."/>
            <person name="Abrahante J.E."/>
            <person name="Garbe J."/>
        </authorList>
    </citation>
    <scope>NUCLEOTIDE SEQUENCE</scope>
    <source>
        <strain evidence="4">Duluth1</strain>
        <tissue evidence="4">Whole animal</tissue>
    </source>
</reference>
<keyword evidence="1" id="KW-0472">Membrane</keyword>
<dbReference type="InterPro" id="IPR036179">
    <property type="entry name" value="Ig-like_dom_sf"/>
</dbReference>
<name>A0A9D4MNH4_DREPO</name>
<accession>A0A9D4MNH4</accession>
<dbReference type="SMART" id="SM00409">
    <property type="entry name" value="IG"/>
    <property type="match status" value="2"/>
</dbReference>
<keyword evidence="2" id="KW-0732">Signal</keyword>
<keyword evidence="1" id="KW-1133">Transmembrane helix</keyword>
<dbReference type="InterPro" id="IPR013783">
    <property type="entry name" value="Ig-like_fold"/>
</dbReference>
<proteinExistence type="predicted"/>
<evidence type="ECO:0000256" key="2">
    <source>
        <dbReference type="SAM" id="SignalP"/>
    </source>
</evidence>
<evidence type="ECO:0000256" key="1">
    <source>
        <dbReference type="SAM" id="Phobius"/>
    </source>
</evidence>
<comment type="caution">
    <text evidence="4">The sequence shown here is derived from an EMBL/GenBank/DDBJ whole genome shotgun (WGS) entry which is preliminary data.</text>
</comment>
<dbReference type="AlphaFoldDB" id="A0A9D4MNH4"/>
<evidence type="ECO:0000313" key="5">
    <source>
        <dbReference type="Proteomes" id="UP000828390"/>
    </source>
</evidence>
<keyword evidence="5" id="KW-1185">Reference proteome</keyword>
<dbReference type="EMBL" id="JAIWYP010000001">
    <property type="protein sequence ID" value="KAH3880897.1"/>
    <property type="molecule type" value="Genomic_DNA"/>
</dbReference>